<dbReference type="GO" id="GO:0005788">
    <property type="term" value="C:endoplasmic reticulum lumen"/>
    <property type="evidence" value="ECO:0007669"/>
    <property type="project" value="UniProtKB-SubCell"/>
</dbReference>
<feature type="region of interest" description="Disordered" evidence="12">
    <location>
        <begin position="244"/>
        <end position="264"/>
    </location>
</feature>
<feature type="chain" id="PRO_5003048200" description="Reticulocalbin-3" evidence="13">
    <location>
        <begin position="18"/>
        <end position="300"/>
    </location>
</feature>
<feature type="compositionally biased region" description="Basic and acidic residues" evidence="12">
    <location>
        <begin position="250"/>
        <end position="264"/>
    </location>
</feature>
<keyword evidence="4" id="KW-0677">Repeat</keyword>
<dbReference type="SMART" id="SM00054">
    <property type="entry name" value="EFh"/>
    <property type="match status" value="5"/>
</dbReference>
<dbReference type="SUPFAM" id="SSF47473">
    <property type="entry name" value="EF-hand"/>
    <property type="match status" value="2"/>
</dbReference>
<feature type="region of interest" description="Disordered" evidence="12">
    <location>
        <begin position="25"/>
        <end position="56"/>
    </location>
</feature>
<evidence type="ECO:0000256" key="2">
    <source>
        <dbReference type="ARBA" id="ARBA00022723"/>
    </source>
</evidence>
<evidence type="ECO:0000256" key="12">
    <source>
        <dbReference type="SAM" id="MobiDB-lite"/>
    </source>
</evidence>
<dbReference type="InterPro" id="IPR002048">
    <property type="entry name" value="EF_hand_dom"/>
</dbReference>
<keyword evidence="5" id="KW-0256">Endoplasmic reticulum</keyword>
<keyword evidence="8" id="KW-0143">Chaperone</keyword>
<evidence type="ECO:0000256" key="13">
    <source>
        <dbReference type="SAM" id="SignalP"/>
    </source>
</evidence>
<evidence type="ECO:0000256" key="11">
    <source>
        <dbReference type="ARBA" id="ARBA00072696"/>
    </source>
</evidence>
<feature type="domain" description="EF-hand" evidence="14">
    <location>
        <begin position="227"/>
        <end position="249"/>
    </location>
</feature>
<feature type="domain" description="EF-hand" evidence="14">
    <location>
        <begin position="173"/>
        <end position="208"/>
    </location>
</feature>
<reference evidence="15" key="1">
    <citation type="submission" date="2010-03" db="EMBL/GenBank/DDBJ databases">
        <title>Atlantic Lepeophtheirus salmonis ESTs and full-length cDNAs.</title>
        <authorList>
            <person name="Yasuike M."/>
            <person name="von Schalburg K."/>
            <person name="Cooper G."/>
            <person name="Leong J."/>
            <person name="Nilsen F."/>
            <person name="Jones S.R.M."/>
            <person name="Koop B.F."/>
        </authorList>
    </citation>
    <scope>NUCLEOTIDE SEQUENCE</scope>
    <source>
        <strain evidence="15">Atlantic form</strain>
        <tissue evidence="15">Mixed tissue</tissue>
    </source>
</reference>
<feature type="domain" description="EF-hand" evidence="14">
    <location>
        <begin position="57"/>
        <end position="92"/>
    </location>
</feature>
<dbReference type="Pfam" id="PF13499">
    <property type="entry name" value="EF-hand_7"/>
    <property type="match status" value="1"/>
</dbReference>
<proteinExistence type="evidence at transcript level"/>
<dbReference type="InterPro" id="IPR018247">
    <property type="entry name" value="EF_Hand_1_Ca_BS"/>
</dbReference>
<comment type="function">
    <text evidence="9">Probable molecular chaperone assisting protein biosynthesis and transport in the endoplasmic reticulum. Required for the proper biosynthesis and transport of pulmonary surfactant-associated protein A/SP-A, pulmonary surfactant-associated protein D/SP-D and the lipid transporter ABCA3. By regulating both the proper expression and the degradation through the endoplasmic reticulum-associated protein degradation pathway of these proteins plays a crucial role in pulmonary surfactant homeostasis. Has an anti-fibrotic activity by negatively regulating the secretion of type I and type III collagens. This calcium-binding protein also transiently associates with immature PCSK6 and regulates its secretion.</text>
</comment>
<dbReference type="FunFam" id="1.10.238.10:FF:000104">
    <property type="entry name" value="calumenin isoform X1"/>
    <property type="match status" value="1"/>
</dbReference>
<feature type="signal peptide" evidence="13">
    <location>
        <begin position="1"/>
        <end position="17"/>
    </location>
</feature>
<keyword evidence="3 13" id="KW-0732">Signal</keyword>
<comment type="subunit">
    <text evidence="10">Interacts with PCSK6 (immature form including the propeptide); probably involved in the maturation and the secretion of PCSK6.</text>
</comment>
<dbReference type="EMBL" id="BT121472">
    <property type="protein sequence ID" value="ADD38402.1"/>
    <property type="molecule type" value="mRNA"/>
</dbReference>
<dbReference type="PROSITE" id="PS00018">
    <property type="entry name" value="EF_HAND_1"/>
    <property type="match status" value="5"/>
</dbReference>
<dbReference type="GO" id="GO:0005509">
    <property type="term" value="F:calcium ion binding"/>
    <property type="evidence" value="ECO:0007669"/>
    <property type="project" value="InterPro"/>
</dbReference>
<dbReference type="Gene3D" id="1.10.238.10">
    <property type="entry name" value="EF-hand"/>
    <property type="match status" value="2"/>
</dbReference>
<feature type="domain" description="EF-hand" evidence="14">
    <location>
        <begin position="136"/>
        <end position="171"/>
    </location>
</feature>
<keyword evidence="7" id="KW-0325">Glycoprotein</keyword>
<protein>
    <recommendedName>
        <fullName evidence="11">Reticulocalbin-3</fullName>
    </recommendedName>
</protein>
<dbReference type="PROSITE" id="PS50222">
    <property type="entry name" value="EF_HAND_2"/>
    <property type="match status" value="4"/>
</dbReference>
<organism evidence="15">
    <name type="scientific">Lepeophtheirus salmonis</name>
    <name type="common">Salmon louse</name>
    <name type="synonym">Caligus salmonis</name>
    <dbReference type="NCBI Taxonomy" id="72036"/>
    <lineage>
        <taxon>Eukaryota</taxon>
        <taxon>Metazoa</taxon>
        <taxon>Ecdysozoa</taxon>
        <taxon>Arthropoda</taxon>
        <taxon>Crustacea</taxon>
        <taxon>Multicrustacea</taxon>
        <taxon>Hexanauplia</taxon>
        <taxon>Copepoda</taxon>
        <taxon>Siphonostomatoida</taxon>
        <taxon>Caligidae</taxon>
        <taxon>Lepeophtheirus</taxon>
    </lineage>
</organism>
<feature type="compositionally biased region" description="Basic and acidic residues" evidence="12">
    <location>
        <begin position="44"/>
        <end position="56"/>
    </location>
</feature>
<name>D3PIL6_LEPSM</name>
<dbReference type="OrthoDB" id="293868at2759"/>
<evidence type="ECO:0000256" key="6">
    <source>
        <dbReference type="ARBA" id="ARBA00022837"/>
    </source>
</evidence>
<comment type="subcellular location">
    <subcellularLocation>
        <location evidence="1">Endoplasmic reticulum lumen</location>
    </subcellularLocation>
</comment>
<evidence type="ECO:0000259" key="14">
    <source>
        <dbReference type="PROSITE" id="PS50222"/>
    </source>
</evidence>
<evidence type="ECO:0000256" key="7">
    <source>
        <dbReference type="ARBA" id="ARBA00023180"/>
    </source>
</evidence>
<keyword evidence="2" id="KW-0479">Metal-binding</keyword>
<evidence type="ECO:0000313" key="15">
    <source>
        <dbReference type="EMBL" id="ADD38402.1"/>
    </source>
</evidence>
<evidence type="ECO:0000256" key="3">
    <source>
        <dbReference type="ARBA" id="ARBA00022729"/>
    </source>
</evidence>
<dbReference type="InterPro" id="IPR011992">
    <property type="entry name" value="EF-hand-dom_pair"/>
</dbReference>
<dbReference type="PANTHER" id="PTHR10827:SF52">
    <property type="entry name" value="IP16409P"/>
    <property type="match status" value="1"/>
</dbReference>
<evidence type="ECO:0000256" key="5">
    <source>
        <dbReference type="ARBA" id="ARBA00022824"/>
    </source>
</evidence>
<dbReference type="CDD" id="cd16226">
    <property type="entry name" value="EFh_CREC_Calumenin_like"/>
    <property type="match status" value="1"/>
</dbReference>
<evidence type="ECO:0000256" key="9">
    <source>
        <dbReference type="ARBA" id="ARBA00056975"/>
    </source>
</evidence>
<gene>
    <name evidence="15" type="primary">CALUA</name>
</gene>
<dbReference type="PANTHER" id="PTHR10827">
    <property type="entry name" value="RETICULOCALBIN"/>
    <property type="match status" value="1"/>
</dbReference>
<evidence type="ECO:0000256" key="1">
    <source>
        <dbReference type="ARBA" id="ARBA00004319"/>
    </source>
</evidence>
<dbReference type="AlphaFoldDB" id="D3PIL6"/>
<evidence type="ECO:0000256" key="10">
    <source>
        <dbReference type="ARBA" id="ARBA00063143"/>
    </source>
</evidence>
<dbReference type="Pfam" id="PF13202">
    <property type="entry name" value="EF-hand_5"/>
    <property type="match status" value="1"/>
</dbReference>
<keyword evidence="6" id="KW-0106">Calcium</keyword>
<accession>D3PIL6</accession>
<evidence type="ECO:0000256" key="4">
    <source>
        <dbReference type="ARBA" id="ARBA00022737"/>
    </source>
</evidence>
<sequence>MQLNVILFVILIVFALANEQPDIKKQAAHGHKTPEFDQEQFLGPDEKKEESGMSKEEATKKLEKIFVKVDVNGDGEIDKPEMTEWIMKISKKFVEKDTNISWNDHHVPEGHDLTWDLFLKLYHNDNPHATEDIHKNNLDREGKRWKAADKNKDGNLNKEEFAAFLHPEEFDYMRELLTAEAMQEMDKNKDNFIDMEEYMSDMGIDAEHKENSEWIEEEKKTFKEKRDKNQDGKMDFDELKDWIAPPHNLHASEETDHLFKESDDNKDKLLSREEVFNHHELFSSSHATDFGREYENHDEL</sequence>
<evidence type="ECO:0000256" key="8">
    <source>
        <dbReference type="ARBA" id="ARBA00023186"/>
    </source>
</evidence>
<dbReference type="GO" id="GO:0015031">
    <property type="term" value="P:protein transport"/>
    <property type="evidence" value="ECO:0007669"/>
    <property type="project" value="UniProtKB-ARBA"/>
</dbReference>